<dbReference type="Proteomes" id="UP001143910">
    <property type="component" value="Unassembled WGS sequence"/>
</dbReference>
<keyword evidence="2" id="KW-1185">Reference proteome</keyword>
<organism evidence="1 2">
    <name type="scientific">Zarea fungicola</name>
    <dbReference type="NCBI Taxonomy" id="93591"/>
    <lineage>
        <taxon>Eukaryota</taxon>
        <taxon>Fungi</taxon>
        <taxon>Dikarya</taxon>
        <taxon>Ascomycota</taxon>
        <taxon>Pezizomycotina</taxon>
        <taxon>Sordariomycetes</taxon>
        <taxon>Hypocreomycetidae</taxon>
        <taxon>Hypocreales</taxon>
        <taxon>Cordycipitaceae</taxon>
        <taxon>Zarea</taxon>
    </lineage>
</organism>
<dbReference type="EMBL" id="JANJQO010000019">
    <property type="protein sequence ID" value="KAJ2983702.1"/>
    <property type="molecule type" value="Genomic_DNA"/>
</dbReference>
<accession>A0ACC1NXS5</accession>
<sequence>MASSSVNENAPLLSAEDRNLAGGDTMSSSVTTIAAPDFDPEGDSDNPLEWSKPFKSFIVFLLAMSAFTVTFSCMLRSGWWKGFYTWAMGSNFNTKFRLVGPWRDEVRAQGIMRGELYDVVRRSGGVVS</sequence>
<name>A0ACC1NXS5_9HYPO</name>
<protein>
    <submittedName>
        <fullName evidence="1">Uncharacterized protein</fullName>
    </submittedName>
</protein>
<reference evidence="1" key="1">
    <citation type="submission" date="2022-08" db="EMBL/GenBank/DDBJ databases">
        <title>Genome Sequence of Lecanicillium fungicola.</title>
        <authorList>
            <person name="Buettner E."/>
        </authorList>
    </citation>
    <scope>NUCLEOTIDE SEQUENCE</scope>
    <source>
        <strain evidence="1">Babe33</strain>
    </source>
</reference>
<evidence type="ECO:0000313" key="1">
    <source>
        <dbReference type="EMBL" id="KAJ2983702.1"/>
    </source>
</evidence>
<gene>
    <name evidence="1" type="ORF">NQ176_g495</name>
</gene>
<evidence type="ECO:0000313" key="2">
    <source>
        <dbReference type="Proteomes" id="UP001143910"/>
    </source>
</evidence>
<comment type="caution">
    <text evidence="1">The sequence shown here is derived from an EMBL/GenBank/DDBJ whole genome shotgun (WGS) entry which is preliminary data.</text>
</comment>
<proteinExistence type="predicted"/>